<gene>
    <name evidence="1" type="ORF">EIKCOROL_00240</name>
</gene>
<comment type="caution">
    <text evidence="1">The sequence shown here is derived from an EMBL/GenBank/DDBJ whole genome shotgun (WGS) entry which is preliminary data.</text>
</comment>
<dbReference type="AlphaFoldDB" id="C0DSB7"/>
<dbReference type="HOGENOM" id="CLU_3183138_0_0_4"/>
<name>C0DSB7_EIKCO</name>
<dbReference type="EMBL" id="ACEA01000004">
    <property type="protein sequence ID" value="EEG25069.1"/>
    <property type="molecule type" value="Genomic_DNA"/>
</dbReference>
<protein>
    <submittedName>
        <fullName evidence="1">Uncharacterized protein</fullName>
    </submittedName>
</protein>
<accession>C0DSB7</accession>
<sequence length="46" mass="5160">MVGKWILTFACRKGYLKSARGRQAGVQVAFSIYTRFQVAFCAKEAT</sequence>
<proteinExistence type="predicted"/>
<evidence type="ECO:0000313" key="1">
    <source>
        <dbReference type="EMBL" id="EEG25069.1"/>
    </source>
</evidence>
<evidence type="ECO:0000313" key="2">
    <source>
        <dbReference type="Proteomes" id="UP000005837"/>
    </source>
</evidence>
<organism evidence="1 2">
    <name type="scientific">Eikenella corrodens ATCC 23834</name>
    <dbReference type="NCBI Taxonomy" id="546274"/>
    <lineage>
        <taxon>Bacteria</taxon>
        <taxon>Pseudomonadati</taxon>
        <taxon>Pseudomonadota</taxon>
        <taxon>Betaproteobacteria</taxon>
        <taxon>Neisseriales</taxon>
        <taxon>Neisseriaceae</taxon>
        <taxon>Eikenella</taxon>
    </lineage>
</organism>
<dbReference type="Proteomes" id="UP000005837">
    <property type="component" value="Unassembled WGS sequence"/>
</dbReference>
<reference evidence="1 2" key="1">
    <citation type="submission" date="2009-01" db="EMBL/GenBank/DDBJ databases">
        <authorList>
            <person name="Fulton L."/>
            <person name="Clifton S."/>
            <person name="Chinwalla A.T."/>
            <person name="Mitreva M."/>
            <person name="Sodergren E."/>
            <person name="Weinstock G."/>
            <person name="Clifton S."/>
            <person name="Dooling D.J."/>
            <person name="Fulton B."/>
            <person name="Minx P."/>
            <person name="Pepin K.H."/>
            <person name="Johnson M."/>
            <person name="Bhonagiri V."/>
            <person name="Nash W.E."/>
            <person name="Mardis E.R."/>
            <person name="Wilson R.K."/>
        </authorList>
    </citation>
    <scope>NUCLEOTIDE SEQUENCE [LARGE SCALE GENOMIC DNA]</scope>
    <source>
        <strain evidence="1 2">ATCC 23834</strain>
    </source>
</reference>